<comment type="caution">
    <text evidence="2">The sequence shown here is derived from an EMBL/GenBank/DDBJ whole genome shotgun (WGS) entry which is preliminary data.</text>
</comment>
<organism evidence="2 3">
    <name type="scientific">Caerostris extrusa</name>
    <name type="common">Bark spider</name>
    <name type="synonym">Caerostris bankana</name>
    <dbReference type="NCBI Taxonomy" id="172846"/>
    <lineage>
        <taxon>Eukaryota</taxon>
        <taxon>Metazoa</taxon>
        <taxon>Ecdysozoa</taxon>
        <taxon>Arthropoda</taxon>
        <taxon>Chelicerata</taxon>
        <taxon>Arachnida</taxon>
        <taxon>Araneae</taxon>
        <taxon>Araneomorphae</taxon>
        <taxon>Entelegynae</taxon>
        <taxon>Araneoidea</taxon>
        <taxon>Araneidae</taxon>
        <taxon>Caerostris</taxon>
    </lineage>
</organism>
<feature type="region of interest" description="Disordered" evidence="1">
    <location>
        <begin position="80"/>
        <end position="102"/>
    </location>
</feature>
<evidence type="ECO:0000313" key="2">
    <source>
        <dbReference type="EMBL" id="GIX96772.1"/>
    </source>
</evidence>
<proteinExistence type="predicted"/>
<dbReference type="Proteomes" id="UP001054945">
    <property type="component" value="Unassembled WGS sequence"/>
</dbReference>
<sequence>MGALNLGNSMTPLAPWFYRYIEAYQHFKLHKYGNPPLPLQITSFLYHITHRLLNSDRSNFGTISTTPTCLYNTQSPSIHVQIPPEMPRGRQMEISAKSKHIG</sequence>
<dbReference type="EMBL" id="BPLR01004693">
    <property type="protein sequence ID" value="GIX96772.1"/>
    <property type="molecule type" value="Genomic_DNA"/>
</dbReference>
<evidence type="ECO:0000313" key="3">
    <source>
        <dbReference type="Proteomes" id="UP001054945"/>
    </source>
</evidence>
<dbReference type="AlphaFoldDB" id="A0AAV4PHD0"/>
<accession>A0AAV4PHD0</accession>
<evidence type="ECO:0000256" key="1">
    <source>
        <dbReference type="SAM" id="MobiDB-lite"/>
    </source>
</evidence>
<protein>
    <submittedName>
        <fullName evidence="2">Uncharacterized protein</fullName>
    </submittedName>
</protein>
<name>A0AAV4PHD0_CAEEX</name>
<keyword evidence="3" id="KW-1185">Reference proteome</keyword>
<gene>
    <name evidence="2" type="ORF">CEXT_298911</name>
</gene>
<reference evidence="2 3" key="1">
    <citation type="submission" date="2021-06" db="EMBL/GenBank/DDBJ databases">
        <title>Caerostris extrusa draft genome.</title>
        <authorList>
            <person name="Kono N."/>
            <person name="Arakawa K."/>
        </authorList>
    </citation>
    <scope>NUCLEOTIDE SEQUENCE [LARGE SCALE GENOMIC DNA]</scope>
</reference>